<feature type="transmembrane region" description="Helical" evidence="2">
    <location>
        <begin position="50"/>
        <end position="68"/>
    </location>
</feature>
<evidence type="ECO:0000313" key="3">
    <source>
        <dbReference type="EMBL" id="OGD09616.1"/>
    </source>
</evidence>
<proteinExistence type="predicted"/>
<keyword evidence="2" id="KW-0472">Membrane</keyword>
<evidence type="ECO:0000313" key="4">
    <source>
        <dbReference type="Proteomes" id="UP000176424"/>
    </source>
</evidence>
<dbReference type="Gene3D" id="2.60.40.1120">
    <property type="entry name" value="Carboxypeptidase-like, regulatory domain"/>
    <property type="match status" value="1"/>
</dbReference>
<dbReference type="SUPFAM" id="SSF49464">
    <property type="entry name" value="Carboxypeptidase regulatory domain-like"/>
    <property type="match status" value="1"/>
</dbReference>
<evidence type="ECO:0000256" key="2">
    <source>
        <dbReference type="SAM" id="Phobius"/>
    </source>
</evidence>
<dbReference type="InterPro" id="IPR008969">
    <property type="entry name" value="CarboxyPept-like_regulatory"/>
</dbReference>
<feature type="region of interest" description="Disordered" evidence="1">
    <location>
        <begin position="98"/>
        <end position="120"/>
    </location>
</feature>
<evidence type="ECO:0000256" key="1">
    <source>
        <dbReference type="SAM" id="MobiDB-lite"/>
    </source>
</evidence>
<accession>A0A1F4ZUU0</accession>
<protein>
    <submittedName>
        <fullName evidence="3">Uncharacterized protein</fullName>
    </submittedName>
</protein>
<feature type="compositionally biased region" description="Low complexity" evidence="1">
    <location>
        <begin position="98"/>
        <end position="109"/>
    </location>
</feature>
<dbReference type="Pfam" id="PF13620">
    <property type="entry name" value="CarboxypepD_reg"/>
    <property type="match status" value="1"/>
</dbReference>
<feature type="region of interest" description="Disordered" evidence="1">
    <location>
        <begin position="151"/>
        <end position="173"/>
    </location>
</feature>
<feature type="compositionally biased region" description="Pro residues" evidence="1">
    <location>
        <begin position="110"/>
        <end position="120"/>
    </location>
</feature>
<comment type="caution">
    <text evidence="3">The sequence shown here is derived from an EMBL/GenBank/DDBJ whole genome shotgun (WGS) entry which is preliminary data.</text>
</comment>
<feature type="compositionally biased region" description="Pro residues" evidence="1">
    <location>
        <begin position="158"/>
        <end position="169"/>
    </location>
</feature>
<feature type="transmembrane region" description="Helical" evidence="2">
    <location>
        <begin position="26"/>
        <end position="44"/>
    </location>
</feature>
<dbReference type="STRING" id="1797263.A2397_00940"/>
<keyword evidence="2" id="KW-0812">Transmembrane</keyword>
<organism evidence="3 4">
    <name type="scientific">Candidatus Amesbacteria bacterium RIFOXYB1_FULL_44_23</name>
    <dbReference type="NCBI Taxonomy" id="1797263"/>
    <lineage>
        <taxon>Bacteria</taxon>
        <taxon>Candidatus Amesiibacteriota</taxon>
    </lineage>
</organism>
<dbReference type="AlphaFoldDB" id="A0A1F4ZUU0"/>
<sequence>MDNHPVPQNISSYEFRLVGDMTLKQFLQLAAGLVLAFVFVRLPILAIIKFPLAFLAAITGVLMAFVPINGRPFTAWLSAFIKAIYSPTEYTWRPQPVAPQAAATQTATPTPAPAPKPAPVPPPVAPLPPIVVPSPLVAPAVVKPPVITQTSTSVITSPPKPISPPPSIVPPTKTEAVPVAVQPPPPPTPTPAPTPPPISAQITPSTPAILNRENPTQAPAAAVTNQISPPTSPNILAGLITDPTGNPLPQTTVEIIDLKNGIPARALRTNRLGQFQIAIPLPSGKYNILVEKEGLRFDPVSIEVKGNIVPPVIIQGYTT</sequence>
<dbReference type="EMBL" id="MEXR01000029">
    <property type="protein sequence ID" value="OGD09616.1"/>
    <property type="molecule type" value="Genomic_DNA"/>
</dbReference>
<dbReference type="PRINTS" id="PR01217">
    <property type="entry name" value="PRICHEXTENSN"/>
</dbReference>
<dbReference type="Pfam" id="PF12666">
    <property type="entry name" value="PrgI"/>
    <property type="match status" value="1"/>
</dbReference>
<reference evidence="3 4" key="1">
    <citation type="journal article" date="2016" name="Nat. Commun.">
        <title>Thousands of microbial genomes shed light on interconnected biogeochemical processes in an aquifer system.</title>
        <authorList>
            <person name="Anantharaman K."/>
            <person name="Brown C.T."/>
            <person name="Hug L.A."/>
            <person name="Sharon I."/>
            <person name="Castelle C.J."/>
            <person name="Probst A.J."/>
            <person name="Thomas B.C."/>
            <person name="Singh A."/>
            <person name="Wilkins M.J."/>
            <person name="Karaoz U."/>
            <person name="Brodie E.L."/>
            <person name="Williams K.H."/>
            <person name="Hubbard S.S."/>
            <person name="Banfield J.F."/>
        </authorList>
    </citation>
    <scope>NUCLEOTIDE SEQUENCE [LARGE SCALE GENOMIC DNA]</scope>
</reference>
<dbReference type="InterPro" id="IPR024414">
    <property type="entry name" value="Uncharacterised_PrgI"/>
</dbReference>
<name>A0A1F4ZUU0_9BACT</name>
<gene>
    <name evidence="3" type="ORF">A2397_00940</name>
</gene>
<keyword evidence="2" id="KW-1133">Transmembrane helix</keyword>
<dbReference type="Proteomes" id="UP000176424">
    <property type="component" value="Unassembled WGS sequence"/>
</dbReference>